<evidence type="ECO:0000259" key="3">
    <source>
        <dbReference type="Pfam" id="PF04841"/>
    </source>
</evidence>
<dbReference type="GO" id="GO:0003779">
    <property type="term" value="F:actin binding"/>
    <property type="evidence" value="ECO:0007669"/>
    <property type="project" value="TreeGrafter"/>
</dbReference>
<feature type="domain" description="Vps16 C-terminal" evidence="2">
    <location>
        <begin position="483"/>
        <end position="788"/>
    </location>
</feature>
<dbReference type="GO" id="GO:0042144">
    <property type="term" value="P:vacuole fusion, non-autophagic"/>
    <property type="evidence" value="ECO:0007669"/>
    <property type="project" value="TreeGrafter"/>
</dbReference>
<comment type="caution">
    <text evidence="5">The sequence shown here is derived from an EMBL/GenBank/DDBJ whole genome shotgun (WGS) entry which is preliminary data.</text>
</comment>
<evidence type="ECO:0000259" key="2">
    <source>
        <dbReference type="Pfam" id="PF04840"/>
    </source>
</evidence>
<dbReference type="EMBL" id="QWIL01002365">
    <property type="protein sequence ID" value="RMX94966.1"/>
    <property type="molecule type" value="Genomic_DNA"/>
</dbReference>
<dbReference type="Pfam" id="PF04841">
    <property type="entry name" value="Vps16_N"/>
    <property type="match status" value="1"/>
</dbReference>
<name>A0A3M6XWQ7_HORWE</name>
<dbReference type="InterPro" id="IPR036322">
    <property type="entry name" value="WD40_repeat_dom_sf"/>
</dbReference>
<dbReference type="InterPro" id="IPR016534">
    <property type="entry name" value="VPS16"/>
</dbReference>
<dbReference type="Proteomes" id="UP000271337">
    <property type="component" value="Unassembled WGS sequence"/>
</dbReference>
<dbReference type="GO" id="GO:0005768">
    <property type="term" value="C:endosome"/>
    <property type="evidence" value="ECO:0007669"/>
    <property type="project" value="TreeGrafter"/>
</dbReference>
<dbReference type="GO" id="GO:0030897">
    <property type="term" value="C:HOPS complex"/>
    <property type="evidence" value="ECO:0007669"/>
    <property type="project" value="TreeGrafter"/>
</dbReference>
<dbReference type="InterPro" id="IPR029058">
    <property type="entry name" value="AB_hydrolase_fold"/>
</dbReference>
<dbReference type="PANTHER" id="PTHR12811:SF0">
    <property type="entry name" value="VACUOLAR PROTEIN SORTING-ASSOCIATED PROTEIN 16 HOMOLOG"/>
    <property type="match status" value="1"/>
</dbReference>
<dbReference type="Pfam" id="PF06441">
    <property type="entry name" value="EHN"/>
    <property type="match status" value="1"/>
</dbReference>
<dbReference type="GO" id="GO:0006886">
    <property type="term" value="P:intracellular protein transport"/>
    <property type="evidence" value="ECO:0007669"/>
    <property type="project" value="InterPro"/>
</dbReference>
<sequence>TQLYTSVFDPDLELENYVVTGAPYSGAVALYRSEDRVFSYRSAQTAKSSIDIYSCAGKLIRQIPWDRGTIKAAGWSEDERLLVVTEDGTVRSYADLQDDFTPFNLGHGAEDHGVVSCRFWSNGFVALLGNNSLVAVTRYDEPRPQLLASAPSEDVVSWTVIPPEYTSSRSVEVLLALRKTVFVVDAAECEDRGLEAGPFRHIQVSPNGKFVALYTDDGKVWVIGSDFQERYSEYNTRSKTPPKDLQWCGDNAVVLAWEDEVHLLGPNGAADNWEYNSFIHLLPDIDGIRVLSGEVCEFIQKVSDPTFEVFRLGSTHPASVLLDAIDQLDKKSPKADDNVQMIRPHLDEAVDVCVRAAGQEYSIHWQKQLLKAASFGKSVLDLYNSDDFVDMTEALRVLNAVRFYEIGLPLSYEQYIRLTPERLVQRLVNRQEYLLALKISEYLRLPIDKIYVHWARQKVRSSSTDEDSICEEIVQKLNGTRGISFEEVARAAYDEGRGGLAAELLEHEPRAGKQVPLLLNIGEETIALDKAIESGDTDLVFYVLLNLKKKTQLSSFFRTINSRPVATAIVESSAMDQDKELLKDLYYQDDRRLDGSNLLLSEALDASDLGPSTDKLKMAAKLLRDSKEYAPQVTALEEAQKLLRFQEAYEKDLDDRFVGLSVNQTMSKLIRAGHAKRAQKVQSEFKVSEKTYWWTRLRALVSKRDWRELEDLSKVRKSPIGWEPFFNEIIGAGNTKVAALFIPKCTALTSAERIEMWVKCGMIAKAGEEALKAKNRDALEELRAQASGQARLEIDRMISQLQKGRSVDSNTINTVHNFNIVDFSKDPDFGWTSTTMADFSKIPASAKLQPRPFNAHVDDAKLQHMKELLKLSPIGPAVWENTSKNQGDNLMSSTERRFGMRRDWLSNAKDHWLNKFDWRKHEDYINSFPQYTVPITDDGITIDVHFMALFSEKPDAVPIAFYHGWPGSFLEFLKIFELLRKRYSPKDLPFHVVAPSLPGYGYSSGPPVDVDYSIQKAASVMNQLMIGLGFESGYLAQGGDLGSFISRIQAASYESCKSMHLNFCPVPAEVMKSQTEMDQVEAKAAPRGQEFSKTGFAYAMEHGTRTGTIGLVLSSSPLAMLSWIGEKFLEWSDQDPSLEDILESVSLYWLTDTFSRGIYPYREVVKSDRPPPAYVEKPSGYSFFPYELAPVPKSWAAATCNLVSYNQHTSGGHFAAMEKPEELLSDVEDWVKKVWKGAKL</sequence>
<dbReference type="SUPFAM" id="SSF50978">
    <property type="entry name" value="WD40 repeat-like"/>
    <property type="match status" value="1"/>
</dbReference>
<dbReference type="PRINTS" id="PR00412">
    <property type="entry name" value="EPOXHYDRLASE"/>
</dbReference>
<dbReference type="GO" id="GO:0003824">
    <property type="term" value="F:catalytic activity"/>
    <property type="evidence" value="ECO:0007669"/>
    <property type="project" value="InterPro"/>
</dbReference>
<evidence type="ECO:0000259" key="4">
    <source>
        <dbReference type="Pfam" id="PF06441"/>
    </source>
</evidence>
<dbReference type="AlphaFoldDB" id="A0A3M6XWQ7"/>
<dbReference type="VEuPathDB" id="FungiDB:BTJ68_07930"/>
<evidence type="ECO:0000313" key="5">
    <source>
        <dbReference type="EMBL" id="RMX94966.1"/>
    </source>
</evidence>
<dbReference type="VEuPathDB" id="FungiDB:BTJ68_12066"/>
<reference evidence="5 6" key="1">
    <citation type="journal article" date="2018" name="BMC Genomics">
        <title>Genomic evidence for intraspecific hybridization in a clonal and extremely halotolerant yeast.</title>
        <authorList>
            <person name="Gostincar C."/>
            <person name="Stajich J.E."/>
            <person name="Zupancic J."/>
            <person name="Zalar P."/>
            <person name="Gunde-Cimerman N."/>
        </authorList>
    </citation>
    <scope>NUCLEOTIDE SEQUENCE [LARGE SCALE GENOMIC DNA]</scope>
    <source>
        <strain evidence="5 6">EXF-6669</strain>
    </source>
</reference>
<evidence type="ECO:0000256" key="1">
    <source>
        <dbReference type="ARBA" id="ARBA00009250"/>
    </source>
</evidence>
<dbReference type="InterPro" id="IPR015943">
    <property type="entry name" value="WD40/YVTN_repeat-like_dom_sf"/>
</dbReference>
<feature type="non-terminal residue" evidence="5">
    <location>
        <position position="1"/>
    </location>
</feature>
<dbReference type="PANTHER" id="PTHR12811">
    <property type="entry name" value="VACUOLAR PROTEIN SORTING VPS16"/>
    <property type="match status" value="1"/>
</dbReference>
<dbReference type="InterPro" id="IPR006925">
    <property type="entry name" value="Vps16_C"/>
</dbReference>
<dbReference type="Gene3D" id="1.10.150.780">
    <property type="entry name" value="Vps16, C-terminal region"/>
    <property type="match status" value="1"/>
</dbReference>
<gene>
    <name evidence="5" type="ORF">D0867_13660</name>
</gene>
<dbReference type="Gene3D" id="2.130.10.10">
    <property type="entry name" value="YVTN repeat-like/Quinoprotein amine dehydrogenase"/>
    <property type="match status" value="1"/>
</dbReference>
<evidence type="ECO:0008006" key="7">
    <source>
        <dbReference type="Google" id="ProtNLM"/>
    </source>
</evidence>
<dbReference type="InterPro" id="IPR010497">
    <property type="entry name" value="Epoxide_hydro_N"/>
</dbReference>
<proteinExistence type="inferred from homology"/>
<dbReference type="InterPro" id="IPR006926">
    <property type="entry name" value="Vps16_N"/>
</dbReference>
<dbReference type="OrthoDB" id="1792at2759"/>
<evidence type="ECO:0000313" key="6">
    <source>
        <dbReference type="Proteomes" id="UP000271337"/>
    </source>
</evidence>
<dbReference type="InterPro" id="IPR000639">
    <property type="entry name" value="Epox_hydrolase-like"/>
</dbReference>
<accession>A0A3M6XWQ7</accession>
<comment type="similarity">
    <text evidence="1">Belongs to the VPS16 family.</text>
</comment>
<dbReference type="Pfam" id="PF04840">
    <property type="entry name" value="Vps16_C"/>
    <property type="match status" value="1"/>
</dbReference>
<dbReference type="Gene3D" id="3.40.50.1820">
    <property type="entry name" value="alpha/beta hydrolase"/>
    <property type="match status" value="1"/>
</dbReference>
<feature type="domain" description="Vps16 N-terminal" evidence="3">
    <location>
        <begin position="2"/>
        <end position="390"/>
    </location>
</feature>
<dbReference type="SUPFAM" id="SSF53474">
    <property type="entry name" value="alpha/beta-Hydrolases"/>
    <property type="match status" value="1"/>
</dbReference>
<dbReference type="FunFam" id="2.130.10.10:FF:000635">
    <property type="entry name" value="Probable vacuolar protein sorting-associated protein 16 homolog"/>
    <property type="match status" value="1"/>
</dbReference>
<dbReference type="GO" id="GO:0016197">
    <property type="term" value="P:endosomal transport"/>
    <property type="evidence" value="ECO:0007669"/>
    <property type="project" value="TreeGrafter"/>
</dbReference>
<protein>
    <recommendedName>
        <fullName evidence="7">Epoxide hydrolase N-terminal domain-containing protein</fullName>
    </recommendedName>
</protein>
<feature type="domain" description="Epoxide hydrolase N-terminal" evidence="4">
    <location>
        <begin position="850"/>
        <end position="972"/>
    </location>
</feature>
<dbReference type="InterPro" id="IPR038132">
    <property type="entry name" value="Vps16_C_sf"/>
</dbReference>
<organism evidence="5 6">
    <name type="scientific">Hortaea werneckii</name>
    <name type="common">Black yeast</name>
    <name type="synonym">Cladosporium werneckii</name>
    <dbReference type="NCBI Taxonomy" id="91943"/>
    <lineage>
        <taxon>Eukaryota</taxon>
        <taxon>Fungi</taxon>
        <taxon>Dikarya</taxon>
        <taxon>Ascomycota</taxon>
        <taxon>Pezizomycotina</taxon>
        <taxon>Dothideomycetes</taxon>
        <taxon>Dothideomycetidae</taxon>
        <taxon>Mycosphaerellales</taxon>
        <taxon>Teratosphaeriaceae</taxon>
        <taxon>Hortaea</taxon>
    </lineage>
</organism>